<comment type="similarity">
    <text evidence="2">Belongs to the peptidase S54 family.</text>
</comment>
<dbReference type="InterPro" id="IPR050925">
    <property type="entry name" value="Rhomboid_protease_S54"/>
</dbReference>
<organism evidence="9 10">
    <name type="scientific">Microdochium trichocladiopsis</name>
    <dbReference type="NCBI Taxonomy" id="1682393"/>
    <lineage>
        <taxon>Eukaryota</taxon>
        <taxon>Fungi</taxon>
        <taxon>Dikarya</taxon>
        <taxon>Ascomycota</taxon>
        <taxon>Pezizomycotina</taxon>
        <taxon>Sordariomycetes</taxon>
        <taxon>Xylariomycetidae</taxon>
        <taxon>Xylariales</taxon>
        <taxon>Microdochiaceae</taxon>
        <taxon>Microdochium</taxon>
    </lineage>
</organism>
<dbReference type="AlphaFoldDB" id="A0A9P8YGT2"/>
<feature type="transmembrane region" description="Helical" evidence="7">
    <location>
        <begin position="210"/>
        <end position="229"/>
    </location>
</feature>
<dbReference type="PANTHER" id="PTHR43731:SF14">
    <property type="entry name" value="PRESENILIN-ASSOCIATED RHOMBOID-LIKE PROTEIN, MITOCHONDRIAL"/>
    <property type="match status" value="1"/>
</dbReference>
<evidence type="ECO:0000256" key="3">
    <source>
        <dbReference type="ARBA" id="ARBA00022692"/>
    </source>
</evidence>
<keyword evidence="5 7" id="KW-1133">Transmembrane helix</keyword>
<feature type="transmembrane region" description="Helical" evidence="7">
    <location>
        <begin position="281"/>
        <end position="300"/>
    </location>
</feature>
<dbReference type="InterPro" id="IPR035952">
    <property type="entry name" value="Rhomboid-like_sf"/>
</dbReference>
<dbReference type="OrthoDB" id="10260614at2759"/>
<dbReference type="Gene3D" id="1.20.1540.10">
    <property type="entry name" value="Rhomboid-like"/>
    <property type="match status" value="1"/>
</dbReference>
<dbReference type="SUPFAM" id="SSF144091">
    <property type="entry name" value="Rhomboid-like"/>
    <property type="match status" value="1"/>
</dbReference>
<evidence type="ECO:0000256" key="2">
    <source>
        <dbReference type="ARBA" id="ARBA00009045"/>
    </source>
</evidence>
<keyword evidence="6 7" id="KW-0472">Membrane</keyword>
<proteinExistence type="inferred from homology"/>
<evidence type="ECO:0000313" key="9">
    <source>
        <dbReference type="EMBL" id="KAH7039663.1"/>
    </source>
</evidence>
<accession>A0A9P8YGT2</accession>
<comment type="caution">
    <text evidence="9">The sequence shown here is derived from an EMBL/GenBank/DDBJ whole genome shotgun (WGS) entry which is preliminary data.</text>
</comment>
<dbReference type="Pfam" id="PF01694">
    <property type="entry name" value="Rhomboid"/>
    <property type="match status" value="1"/>
</dbReference>
<feature type="transmembrane region" description="Helical" evidence="7">
    <location>
        <begin position="61"/>
        <end position="80"/>
    </location>
</feature>
<keyword evidence="10" id="KW-1185">Reference proteome</keyword>
<dbReference type="InterPro" id="IPR022764">
    <property type="entry name" value="Peptidase_S54_rhomboid_dom"/>
</dbReference>
<dbReference type="EMBL" id="JAGTJQ010000001">
    <property type="protein sequence ID" value="KAH7039663.1"/>
    <property type="molecule type" value="Genomic_DNA"/>
</dbReference>
<protein>
    <recommendedName>
        <fullName evidence="8">Peptidase S54 rhomboid domain-containing protein</fullName>
    </recommendedName>
</protein>
<evidence type="ECO:0000256" key="7">
    <source>
        <dbReference type="SAM" id="Phobius"/>
    </source>
</evidence>
<sequence>MFATAVRRAPRPLRWASAQPGAFVRRPASRRPFSRQAMEDLDAHFRYADHRAPRVRVLGPIVWAVSVSGLIYLGCAGYSVHHDVTDYKKRHRTTRTPTLAQVDNDSGWYWAPKKADSQMLPVPLWGNLSPIGKSVYSLVAINAGLYGASRLTPTIPARLAHVPVLLKSYTLFTSTFVHGGALHWAFNAYATVMFGLQVGEGKVFAGSGSHFLSFYLSAGTLSGLGSHLWSALPWPQPITRFTPTLGASGAIMSIVGSWLMTNPTSQIGIIFVPMSWQAQDFLWGLLAFETLGAFGALKFLRLGINHASHLCGLGIGALYTTYDGKQHVWEPARNISFDIMRRVGLV</sequence>
<dbReference type="GO" id="GO:0016020">
    <property type="term" value="C:membrane"/>
    <property type="evidence" value="ECO:0007669"/>
    <property type="project" value="UniProtKB-SubCell"/>
</dbReference>
<reference evidence="9" key="1">
    <citation type="journal article" date="2021" name="Nat. Commun.">
        <title>Genetic determinants of endophytism in the Arabidopsis root mycobiome.</title>
        <authorList>
            <person name="Mesny F."/>
            <person name="Miyauchi S."/>
            <person name="Thiergart T."/>
            <person name="Pickel B."/>
            <person name="Atanasova L."/>
            <person name="Karlsson M."/>
            <person name="Huettel B."/>
            <person name="Barry K.W."/>
            <person name="Haridas S."/>
            <person name="Chen C."/>
            <person name="Bauer D."/>
            <person name="Andreopoulos W."/>
            <person name="Pangilinan J."/>
            <person name="LaButti K."/>
            <person name="Riley R."/>
            <person name="Lipzen A."/>
            <person name="Clum A."/>
            <person name="Drula E."/>
            <person name="Henrissat B."/>
            <person name="Kohler A."/>
            <person name="Grigoriev I.V."/>
            <person name="Martin F.M."/>
            <person name="Hacquard S."/>
        </authorList>
    </citation>
    <scope>NUCLEOTIDE SEQUENCE</scope>
    <source>
        <strain evidence="9">MPI-CAGE-CH-0230</strain>
    </source>
</reference>
<feature type="transmembrane region" description="Helical" evidence="7">
    <location>
        <begin position="168"/>
        <end position="190"/>
    </location>
</feature>
<feature type="transmembrane region" description="Helical" evidence="7">
    <location>
        <begin position="241"/>
        <end position="261"/>
    </location>
</feature>
<keyword evidence="4" id="KW-0378">Hydrolase</keyword>
<evidence type="ECO:0000313" key="10">
    <source>
        <dbReference type="Proteomes" id="UP000756346"/>
    </source>
</evidence>
<dbReference type="GeneID" id="70181630"/>
<dbReference type="PANTHER" id="PTHR43731">
    <property type="entry name" value="RHOMBOID PROTEASE"/>
    <property type="match status" value="1"/>
</dbReference>
<comment type="subcellular location">
    <subcellularLocation>
        <location evidence="1">Membrane</location>
        <topology evidence="1">Multi-pass membrane protein</topology>
    </subcellularLocation>
</comment>
<evidence type="ECO:0000256" key="4">
    <source>
        <dbReference type="ARBA" id="ARBA00022801"/>
    </source>
</evidence>
<evidence type="ECO:0000259" key="8">
    <source>
        <dbReference type="Pfam" id="PF01694"/>
    </source>
</evidence>
<evidence type="ECO:0000256" key="5">
    <source>
        <dbReference type="ARBA" id="ARBA00022989"/>
    </source>
</evidence>
<dbReference type="Proteomes" id="UP000756346">
    <property type="component" value="Unassembled WGS sequence"/>
</dbReference>
<evidence type="ECO:0000256" key="6">
    <source>
        <dbReference type="ARBA" id="ARBA00023136"/>
    </source>
</evidence>
<dbReference type="RefSeq" id="XP_046017718.1">
    <property type="nucleotide sequence ID" value="XM_046152084.1"/>
</dbReference>
<name>A0A9P8YGT2_9PEZI</name>
<dbReference type="GO" id="GO:0004252">
    <property type="term" value="F:serine-type endopeptidase activity"/>
    <property type="evidence" value="ECO:0007669"/>
    <property type="project" value="InterPro"/>
</dbReference>
<gene>
    <name evidence="9" type="ORF">B0I36DRAFT_309053</name>
</gene>
<evidence type="ECO:0000256" key="1">
    <source>
        <dbReference type="ARBA" id="ARBA00004141"/>
    </source>
</evidence>
<keyword evidence="3 7" id="KW-0812">Transmembrane</keyword>
<feature type="domain" description="Peptidase S54 rhomboid" evidence="8">
    <location>
        <begin position="169"/>
        <end position="323"/>
    </location>
</feature>
<dbReference type="GO" id="GO:0006465">
    <property type="term" value="P:signal peptide processing"/>
    <property type="evidence" value="ECO:0007669"/>
    <property type="project" value="TreeGrafter"/>
</dbReference>